<feature type="non-terminal residue" evidence="1">
    <location>
        <position position="1"/>
    </location>
</feature>
<evidence type="ECO:0000313" key="1">
    <source>
        <dbReference type="EMBL" id="PHJ18436.1"/>
    </source>
</evidence>
<dbReference type="EMBL" id="MIGC01004144">
    <property type="protein sequence ID" value="PHJ18436.1"/>
    <property type="molecule type" value="Genomic_DNA"/>
</dbReference>
<protein>
    <submittedName>
        <fullName evidence="1">Uncharacterized protein</fullName>
    </submittedName>
</protein>
<sequence length="32" mass="3622">LDFFALGVGFLVFISLNKKTPLFSFFVKSLLL</sequence>
<keyword evidence="2" id="KW-1185">Reference proteome</keyword>
<comment type="caution">
    <text evidence="1">The sequence shown here is derived from an EMBL/GenBank/DDBJ whole genome shotgun (WGS) entry which is preliminary data.</text>
</comment>
<dbReference type="AlphaFoldDB" id="A0A2C6KPZ8"/>
<dbReference type="GeneID" id="94431092"/>
<gene>
    <name evidence="1" type="ORF">CSUI_007737</name>
</gene>
<organism evidence="1 2">
    <name type="scientific">Cystoisospora suis</name>
    <dbReference type="NCBI Taxonomy" id="483139"/>
    <lineage>
        <taxon>Eukaryota</taxon>
        <taxon>Sar</taxon>
        <taxon>Alveolata</taxon>
        <taxon>Apicomplexa</taxon>
        <taxon>Conoidasida</taxon>
        <taxon>Coccidia</taxon>
        <taxon>Eucoccidiorida</taxon>
        <taxon>Eimeriorina</taxon>
        <taxon>Sarcocystidae</taxon>
        <taxon>Cystoisospora</taxon>
    </lineage>
</organism>
<evidence type="ECO:0000313" key="2">
    <source>
        <dbReference type="Proteomes" id="UP000221165"/>
    </source>
</evidence>
<reference evidence="1 2" key="1">
    <citation type="journal article" date="2017" name="Int. J. Parasitol.">
        <title>The genome of the protozoan parasite Cystoisospora suis and a reverse vaccinology approach to identify vaccine candidates.</title>
        <authorList>
            <person name="Palmieri N."/>
            <person name="Shrestha A."/>
            <person name="Ruttkowski B."/>
            <person name="Beck T."/>
            <person name="Vogl C."/>
            <person name="Tomley F."/>
            <person name="Blake D.P."/>
            <person name="Joachim A."/>
        </authorList>
    </citation>
    <scope>NUCLEOTIDE SEQUENCE [LARGE SCALE GENOMIC DNA]</scope>
    <source>
        <strain evidence="1 2">Wien I</strain>
    </source>
</reference>
<name>A0A2C6KPZ8_9APIC</name>
<dbReference type="RefSeq" id="XP_067920143.1">
    <property type="nucleotide sequence ID" value="XM_068067881.1"/>
</dbReference>
<dbReference type="VEuPathDB" id="ToxoDB:CSUI_007737"/>
<dbReference type="Proteomes" id="UP000221165">
    <property type="component" value="Unassembled WGS sequence"/>
</dbReference>
<accession>A0A2C6KPZ8</accession>
<proteinExistence type="predicted"/>